<evidence type="ECO:0000256" key="1">
    <source>
        <dbReference type="SAM" id="Phobius"/>
    </source>
</evidence>
<name>L9LAC7_TUPCH</name>
<keyword evidence="1" id="KW-1133">Transmembrane helix</keyword>
<feature type="transmembrane region" description="Helical" evidence="1">
    <location>
        <begin position="21"/>
        <end position="44"/>
    </location>
</feature>
<dbReference type="AlphaFoldDB" id="L9LAC7"/>
<organism evidence="2 3">
    <name type="scientific">Tupaia chinensis</name>
    <name type="common">Chinese tree shrew</name>
    <name type="synonym">Tupaia belangeri chinensis</name>
    <dbReference type="NCBI Taxonomy" id="246437"/>
    <lineage>
        <taxon>Eukaryota</taxon>
        <taxon>Metazoa</taxon>
        <taxon>Chordata</taxon>
        <taxon>Craniata</taxon>
        <taxon>Vertebrata</taxon>
        <taxon>Euteleostomi</taxon>
        <taxon>Mammalia</taxon>
        <taxon>Eutheria</taxon>
        <taxon>Euarchontoglires</taxon>
        <taxon>Scandentia</taxon>
        <taxon>Tupaiidae</taxon>
        <taxon>Tupaia</taxon>
    </lineage>
</organism>
<evidence type="ECO:0000313" key="2">
    <source>
        <dbReference type="EMBL" id="ELW71614.1"/>
    </source>
</evidence>
<protein>
    <submittedName>
        <fullName evidence="2">Gamma-aminobutyric acid receptor subunit beta-1</fullName>
    </submittedName>
</protein>
<gene>
    <name evidence="2" type="ORF">TREES_T100002552</name>
</gene>
<proteinExistence type="predicted"/>
<dbReference type="EMBL" id="KB320459">
    <property type="protein sequence ID" value="ELW71614.1"/>
    <property type="molecule type" value="Genomic_DNA"/>
</dbReference>
<dbReference type="GO" id="GO:0016020">
    <property type="term" value="C:membrane"/>
    <property type="evidence" value="ECO:0007669"/>
    <property type="project" value="InterPro"/>
</dbReference>
<dbReference type="InParanoid" id="L9LAC7"/>
<dbReference type="SUPFAM" id="SSF63712">
    <property type="entry name" value="Nicotinic receptor ligand binding domain-like"/>
    <property type="match status" value="1"/>
</dbReference>
<dbReference type="STRING" id="246437.L9LAC7"/>
<dbReference type="InterPro" id="IPR036734">
    <property type="entry name" value="Neur_chan_lig-bd_sf"/>
</dbReference>
<dbReference type="Proteomes" id="UP000011518">
    <property type="component" value="Unassembled WGS sequence"/>
</dbReference>
<keyword evidence="2" id="KW-0675">Receptor</keyword>
<keyword evidence="1" id="KW-0472">Membrane</keyword>
<sequence length="209" mass="22866">MHVLFSAGKPDLDQFKRGLNGIIYAACTVLRLVSTLTVLALIVLQESAVYTYTETLLIATYNFQRFPEAQMQSPALRPEKPVVGSELVMWTVQTRESLGLLSLPVMIAVACCAHSANEPSNMSYVKETVDRLLKGYDIRLRPDFGGPPVDVGMRIDVASIDMVSEVNMCALSPYNGTHTPSPPGLCFRHTRATAAFGGKRAPHYFGKDG</sequence>
<accession>L9LAC7</accession>
<reference evidence="3" key="2">
    <citation type="journal article" date="2013" name="Nat. Commun.">
        <title>Genome of the Chinese tree shrew.</title>
        <authorList>
            <person name="Fan Y."/>
            <person name="Huang Z.Y."/>
            <person name="Cao C.C."/>
            <person name="Chen C.S."/>
            <person name="Chen Y.X."/>
            <person name="Fan D.D."/>
            <person name="He J."/>
            <person name="Hou H.L."/>
            <person name="Hu L."/>
            <person name="Hu X.T."/>
            <person name="Jiang X.T."/>
            <person name="Lai R."/>
            <person name="Lang Y.S."/>
            <person name="Liang B."/>
            <person name="Liao S.G."/>
            <person name="Mu D."/>
            <person name="Ma Y.Y."/>
            <person name="Niu Y.Y."/>
            <person name="Sun X.Q."/>
            <person name="Xia J.Q."/>
            <person name="Xiao J."/>
            <person name="Xiong Z.Q."/>
            <person name="Xu L."/>
            <person name="Yang L."/>
            <person name="Zhang Y."/>
            <person name="Zhao W."/>
            <person name="Zhao X.D."/>
            <person name="Zheng Y.T."/>
            <person name="Zhou J.M."/>
            <person name="Zhu Y.B."/>
            <person name="Zhang G.J."/>
            <person name="Wang J."/>
            <person name="Yao Y.G."/>
        </authorList>
    </citation>
    <scope>NUCLEOTIDE SEQUENCE [LARGE SCALE GENOMIC DNA]</scope>
</reference>
<dbReference type="GO" id="GO:0005230">
    <property type="term" value="F:extracellular ligand-gated monoatomic ion channel activity"/>
    <property type="evidence" value="ECO:0007669"/>
    <property type="project" value="InterPro"/>
</dbReference>
<evidence type="ECO:0000313" key="3">
    <source>
        <dbReference type="Proteomes" id="UP000011518"/>
    </source>
</evidence>
<keyword evidence="3" id="KW-1185">Reference proteome</keyword>
<reference evidence="3" key="1">
    <citation type="submission" date="2012-07" db="EMBL/GenBank/DDBJ databases">
        <title>Genome of the Chinese tree shrew, a rising model animal genetically related to primates.</title>
        <authorList>
            <person name="Zhang G."/>
            <person name="Fan Y."/>
            <person name="Yao Y."/>
            <person name="Huang Z."/>
        </authorList>
    </citation>
    <scope>NUCLEOTIDE SEQUENCE [LARGE SCALE GENOMIC DNA]</scope>
</reference>
<dbReference type="Gene3D" id="2.70.170.10">
    <property type="entry name" value="Neurotransmitter-gated ion-channel ligand-binding domain"/>
    <property type="match status" value="1"/>
</dbReference>
<keyword evidence="1" id="KW-0812">Transmembrane</keyword>